<name>A0A6J4Q1E0_9ACTN</name>
<sequence>MLDDRVRRIGEDLGGTVAASYYRERKPEKEIAVLGEEIDAGLIMLGGQRQAPLERIFGANLAEKVPRTAVASKVLHWSLESANRAPLTRHHKKDAAARRRTAMPAGCTYLLILDQNVQRPRRPRAQDTGGQQAQPLRGGPEPRVSRGDGPQRRGPRGVGRHL</sequence>
<dbReference type="EMBL" id="CADCUZ010000128">
    <property type="protein sequence ID" value="CAA9430527.1"/>
    <property type="molecule type" value="Genomic_DNA"/>
</dbReference>
<feature type="compositionally biased region" description="Basic residues" evidence="1">
    <location>
        <begin position="153"/>
        <end position="162"/>
    </location>
</feature>
<feature type="region of interest" description="Disordered" evidence="1">
    <location>
        <begin position="118"/>
        <end position="162"/>
    </location>
</feature>
<evidence type="ECO:0000256" key="1">
    <source>
        <dbReference type="SAM" id="MobiDB-lite"/>
    </source>
</evidence>
<protein>
    <submittedName>
        <fullName evidence="2">Uncharacterized protein</fullName>
    </submittedName>
</protein>
<reference evidence="2" key="1">
    <citation type="submission" date="2020-02" db="EMBL/GenBank/DDBJ databases">
        <authorList>
            <person name="Meier V. D."/>
        </authorList>
    </citation>
    <scope>NUCLEOTIDE SEQUENCE</scope>
    <source>
        <strain evidence="2">AVDCRST_MAG55</strain>
    </source>
</reference>
<organism evidence="2">
    <name type="scientific">uncultured Rubrobacteraceae bacterium</name>
    <dbReference type="NCBI Taxonomy" id="349277"/>
    <lineage>
        <taxon>Bacteria</taxon>
        <taxon>Bacillati</taxon>
        <taxon>Actinomycetota</taxon>
        <taxon>Rubrobacteria</taxon>
        <taxon>Rubrobacterales</taxon>
        <taxon>Rubrobacteraceae</taxon>
        <taxon>environmental samples</taxon>
    </lineage>
</organism>
<accession>A0A6J4Q1E0</accession>
<evidence type="ECO:0000313" key="2">
    <source>
        <dbReference type="EMBL" id="CAA9430527.1"/>
    </source>
</evidence>
<dbReference type="AlphaFoldDB" id="A0A6J4Q1E0"/>
<gene>
    <name evidence="2" type="ORF">AVDCRST_MAG55-2625</name>
</gene>
<proteinExistence type="predicted"/>